<feature type="transmembrane region" description="Helical" evidence="1">
    <location>
        <begin position="28"/>
        <end position="48"/>
    </location>
</feature>
<dbReference type="KEGG" id="chm:B842_03100"/>
<dbReference type="Pfam" id="PF11580">
    <property type="entry name" value="DUF3239"/>
    <property type="match status" value="1"/>
</dbReference>
<gene>
    <name evidence="2" type="ORF">B842_03100</name>
</gene>
<evidence type="ECO:0008006" key="4">
    <source>
        <dbReference type="Google" id="ProtNLM"/>
    </source>
</evidence>
<dbReference type="HOGENOM" id="CLU_1292606_0_0_11"/>
<evidence type="ECO:0000256" key="1">
    <source>
        <dbReference type="SAM" id="Phobius"/>
    </source>
</evidence>
<keyword evidence="1" id="KW-0472">Membrane</keyword>
<keyword evidence="1" id="KW-0812">Transmembrane</keyword>
<evidence type="ECO:0000313" key="2">
    <source>
        <dbReference type="EMBL" id="AJE32473.1"/>
    </source>
</evidence>
<name>A0A0B5D8B9_9CORY</name>
<dbReference type="InterPro" id="IPR023124">
    <property type="entry name" value="DUF3239_dom_sf"/>
</dbReference>
<dbReference type="STRING" id="1223515.B842_03100"/>
<dbReference type="RefSeq" id="WP_040085153.1">
    <property type="nucleotide sequence ID" value="NZ_BCSU01000024.1"/>
</dbReference>
<dbReference type="EMBL" id="CP005286">
    <property type="protein sequence ID" value="AJE32473.1"/>
    <property type="molecule type" value="Genomic_DNA"/>
</dbReference>
<keyword evidence="1" id="KW-1133">Transmembrane helix</keyword>
<feature type="transmembrane region" description="Helical" evidence="1">
    <location>
        <begin position="54"/>
        <end position="76"/>
    </location>
</feature>
<organism evidence="2 3">
    <name type="scientific">Corynebacterium humireducens NBRC 106098 = DSM 45392</name>
    <dbReference type="NCBI Taxonomy" id="1223515"/>
    <lineage>
        <taxon>Bacteria</taxon>
        <taxon>Bacillati</taxon>
        <taxon>Actinomycetota</taxon>
        <taxon>Actinomycetes</taxon>
        <taxon>Mycobacteriales</taxon>
        <taxon>Corynebacteriaceae</taxon>
        <taxon>Corynebacterium</taxon>
    </lineage>
</organism>
<proteinExistence type="predicted"/>
<evidence type="ECO:0000313" key="3">
    <source>
        <dbReference type="Proteomes" id="UP000031524"/>
    </source>
</evidence>
<dbReference type="OrthoDB" id="4548219at2"/>
<keyword evidence="3" id="KW-1185">Reference proteome</keyword>
<sequence length="215" mass="23776">MKVFKFQVDEAFTKKNNEMLKDTKRLQVSAIVFGVLLILAAAGLFAWWGQGSAVGLIGGIIALTFGLLSLFLAVVVPRKVGGAQQLYDTYPLAPAMIAEVNERDYVIMALVNTNVNAEAPPRWGVALRTVNRIEGVTEPKLGTRIPVVAVQGRRSLGEQEHWDEISPMPIAWGTPDQEIVTAARRAIPEDQWSRLDKARRRLDEAKATKFNLLVL</sequence>
<dbReference type="Gene3D" id="2.40.410.10">
    <property type="entry name" value="putative membrane protein from Corynebacterium diphtheriae superfamily"/>
    <property type="match status" value="1"/>
</dbReference>
<dbReference type="Proteomes" id="UP000031524">
    <property type="component" value="Chromosome"/>
</dbReference>
<accession>A0A0B5D8B9</accession>
<protein>
    <recommendedName>
        <fullName evidence="4">DUF3239 domain-containing protein</fullName>
    </recommendedName>
</protein>
<dbReference type="AlphaFoldDB" id="A0A0B5D8B9"/>
<dbReference type="InterPro" id="IPR021632">
    <property type="entry name" value="DUF3239"/>
</dbReference>
<reference evidence="2 3" key="1">
    <citation type="submission" date="2013-04" db="EMBL/GenBank/DDBJ databases">
        <title>Complete genome sequence of Corynebacterium humireducens DSM 45392(T), isolated from a wastewater-fed microbial fuel cell.</title>
        <authorList>
            <person name="Ruckert C."/>
            <person name="Albersmeier A."/>
            <person name="Kalinowski J."/>
        </authorList>
    </citation>
    <scope>NUCLEOTIDE SEQUENCE [LARGE SCALE GENOMIC DNA]</scope>
    <source>
        <strain evidence="3">MFC-5</strain>
    </source>
</reference>